<dbReference type="FunFam" id="3.40.50.300:FF:000016">
    <property type="entry name" value="Oligopeptide ABC transporter ATP-binding component"/>
    <property type="match status" value="1"/>
</dbReference>
<dbReference type="GO" id="GO:0055085">
    <property type="term" value="P:transmembrane transport"/>
    <property type="evidence" value="ECO:0007669"/>
    <property type="project" value="UniProtKB-ARBA"/>
</dbReference>
<protein>
    <submittedName>
        <fullName evidence="6">ABC transporter ATP-binding protein</fullName>
    </submittedName>
</protein>
<dbReference type="PROSITE" id="PS00211">
    <property type="entry name" value="ABC_TRANSPORTER_1"/>
    <property type="match status" value="1"/>
</dbReference>
<keyword evidence="7" id="KW-1185">Reference proteome</keyword>
<dbReference type="InterPro" id="IPR013563">
    <property type="entry name" value="Oligopep_ABC_C"/>
</dbReference>
<reference evidence="6 7" key="1">
    <citation type="journal article" date="2019" name="Int. J. Syst. Evol. Microbiol.">
        <title>The Global Catalogue of Microorganisms (GCM) 10K type strain sequencing project: providing services to taxonomists for standard genome sequencing and annotation.</title>
        <authorList>
            <consortium name="The Broad Institute Genomics Platform"/>
            <consortium name="The Broad Institute Genome Sequencing Center for Infectious Disease"/>
            <person name="Wu L."/>
            <person name="Ma J."/>
        </authorList>
    </citation>
    <scope>NUCLEOTIDE SEQUENCE [LARGE SCALE GENOMIC DNA]</scope>
    <source>
        <strain evidence="6 7">CGMCC 1.16026</strain>
    </source>
</reference>
<dbReference type="PROSITE" id="PS50893">
    <property type="entry name" value="ABC_TRANSPORTER_2"/>
    <property type="match status" value="1"/>
</dbReference>
<dbReference type="Pfam" id="PF00005">
    <property type="entry name" value="ABC_tran"/>
    <property type="match status" value="1"/>
</dbReference>
<gene>
    <name evidence="6" type="ORF">ACFPJA_08815</name>
</gene>
<dbReference type="GO" id="GO:0005524">
    <property type="term" value="F:ATP binding"/>
    <property type="evidence" value="ECO:0007669"/>
    <property type="project" value="UniProtKB-KW"/>
</dbReference>
<dbReference type="SUPFAM" id="SSF52540">
    <property type="entry name" value="P-loop containing nucleoside triphosphate hydrolases"/>
    <property type="match status" value="1"/>
</dbReference>
<comment type="caution">
    <text evidence="6">The sequence shown here is derived from an EMBL/GenBank/DDBJ whole genome shotgun (WGS) entry which is preliminary data.</text>
</comment>
<dbReference type="InterPro" id="IPR003593">
    <property type="entry name" value="AAA+_ATPase"/>
</dbReference>
<sequence>MSETETLLEIKDLEKHFSQSTGWVGSLLGKDKAVRAVDGVSLSLDRGEIVSIVGESGCGKTTLGKSLLRLIEPTAGSIEFHGTDITELPDDEMRDLRKEMQIVFQDPFQSLNPKKTVRQLVRQPLEIHGMSRTEAEARVVDALEDVGLSPVSDFLDRYPEEMSGGQLQRVSFARSLVLEPSFVVADEPTSMLDTSIRARVLDLMEELRNERDLSFLVITHDLSVARYLSDRVGVMYLGRLVEIGDADEMIMDPKHPYSKALIESIPSPTPYEEFDPADIEGEVPDPIDVPSGCRFHPRCPVATEECKRIEPEWRMVPTEGDASRYVECHEVDPKHVPADPQPQ</sequence>
<dbReference type="PANTHER" id="PTHR43776:SF7">
    <property type="entry name" value="D,D-DIPEPTIDE TRANSPORT ATP-BINDING PROTEIN DDPF-RELATED"/>
    <property type="match status" value="1"/>
</dbReference>
<organism evidence="6 7">
    <name type="scientific">Halorubrum glutamatedens</name>
    <dbReference type="NCBI Taxonomy" id="2707018"/>
    <lineage>
        <taxon>Archaea</taxon>
        <taxon>Methanobacteriati</taxon>
        <taxon>Methanobacteriota</taxon>
        <taxon>Stenosarchaea group</taxon>
        <taxon>Halobacteria</taxon>
        <taxon>Halobacteriales</taxon>
        <taxon>Haloferacaceae</taxon>
        <taxon>Halorubrum</taxon>
    </lineage>
</organism>
<evidence type="ECO:0000256" key="2">
    <source>
        <dbReference type="ARBA" id="ARBA00022448"/>
    </source>
</evidence>
<evidence type="ECO:0000313" key="6">
    <source>
        <dbReference type="EMBL" id="MFC5134813.1"/>
    </source>
</evidence>
<dbReference type="CDD" id="cd03257">
    <property type="entry name" value="ABC_NikE_OppD_transporters"/>
    <property type="match status" value="1"/>
</dbReference>
<evidence type="ECO:0000256" key="4">
    <source>
        <dbReference type="ARBA" id="ARBA00022840"/>
    </source>
</evidence>
<dbReference type="RefSeq" id="WP_122106924.1">
    <property type="nucleotide sequence ID" value="NZ_JBHSKV010000012.1"/>
</dbReference>
<dbReference type="EMBL" id="JBHSKV010000012">
    <property type="protein sequence ID" value="MFC5134813.1"/>
    <property type="molecule type" value="Genomic_DNA"/>
</dbReference>
<keyword evidence="3" id="KW-0547">Nucleotide-binding</keyword>
<evidence type="ECO:0000256" key="1">
    <source>
        <dbReference type="ARBA" id="ARBA00005417"/>
    </source>
</evidence>
<evidence type="ECO:0000259" key="5">
    <source>
        <dbReference type="PROSITE" id="PS50893"/>
    </source>
</evidence>
<accession>A0ABD5QRM7</accession>
<evidence type="ECO:0000256" key="3">
    <source>
        <dbReference type="ARBA" id="ARBA00022741"/>
    </source>
</evidence>
<dbReference type="PANTHER" id="PTHR43776">
    <property type="entry name" value="TRANSPORT ATP-BINDING PROTEIN"/>
    <property type="match status" value="1"/>
</dbReference>
<dbReference type="InterPro" id="IPR017871">
    <property type="entry name" value="ABC_transporter-like_CS"/>
</dbReference>
<dbReference type="InterPro" id="IPR027417">
    <property type="entry name" value="P-loop_NTPase"/>
</dbReference>
<proteinExistence type="inferred from homology"/>
<comment type="similarity">
    <text evidence="1">Belongs to the ABC transporter superfamily.</text>
</comment>
<dbReference type="NCBIfam" id="TIGR01727">
    <property type="entry name" value="oligo_HPY"/>
    <property type="match status" value="1"/>
</dbReference>
<dbReference type="Proteomes" id="UP001596145">
    <property type="component" value="Unassembled WGS sequence"/>
</dbReference>
<dbReference type="InterPro" id="IPR050319">
    <property type="entry name" value="ABC_transp_ATP-bind"/>
</dbReference>
<keyword evidence="4 6" id="KW-0067">ATP-binding</keyword>
<keyword evidence="2" id="KW-0813">Transport</keyword>
<name>A0ABD5QRM7_9EURY</name>
<evidence type="ECO:0000313" key="7">
    <source>
        <dbReference type="Proteomes" id="UP001596145"/>
    </source>
</evidence>
<dbReference type="InterPro" id="IPR003439">
    <property type="entry name" value="ABC_transporter-like_ATP-bd"/>
</dbReference>
<dbReference type="SMART" id="SM00382">
    <property type="entry name" value="AAA"/>
    <property type="match status" value="1"/>
</dbReference>
<dbReference type="AlphaFoldDB" id="A0ABD5QRM7"/>
<dbReference type="Pfam" id="PF08352">
    <property type="entry name" value="oligo_HPY"/>
    <property type="match status" value="1"/>
</dbReference>
<dbReference type="Gene3D" id="3.40.50.300">
    <property type="entry name" value="P-loop containing nucleotide triphosphate hydrolases"/>
    <property type="match status" value="1"/>
</dbReference>
<feature type="domain" description="ABC transporter" evidence="5">
    <location>
        <begin position="8"/>
        <end position="262"/>
    </location>
</feature>